<sequence length="84" mass="10108">MFACGTKFFERVRPEYREQVSSSLLHNNIQPHKSTIVRDFLVKKGITLLESPLYLFDLAWCDFWLFPKLKLPMREKRYNTIQNI</sequence>
<protein>
    <recommendedName>
        <fullName evidence="3">Histone-lysine N-methyltransferase SETMAR</fullName>
    </recommendedName>
</protein>
<dbReference type="EMBL" id="KK107247">
    <property type="protein sequence ID" value="EZA54478.1"/>
    <property type="molecule type" value="Genomic_DNA"/>
</dbReference>
<dbReference type="InterPro" id="IPR036397">
    <property type="entry name" value="RNaseH_sf"/>
</dbReference>
<reference evidence="1 2" key="1">
    <citation type="journal article" date="2014" name="Curr. Biol.">
        <title>The genome of the clonal raider ant Cerapachys biroi.</title>
        <authorList>
            <person name="Oxley P.R."/>
            <person name="Ji L."/>
            <person name="Fetter-Pruneda I."/>
            <person name="McKenzie S.K."/>
            <person name="Li C."/>
            <person name="Hu H."/>
            <person name="Zhang G."/>
            <person name="Kronauer D.J."/>
        </authorList>
    </citation>
    <scope>NUCLEOTIDE SEQUENCE [LARGE SCALE GENOMIC DNA]</scope>
</reference>
<name>A0A026WEU0_OOCBI</name>
<dbReference type="Proteomes" id="UP000053097">
    <property type="component" value="Unassembled WGS sequence"/>
</dbReference>
<organism evidence="1 2">
    <name type="scientific">Ooceraea biroi</name>
    <name type="common">Clonal raider ant</name>
    <name type="synonym">Cerapachys biroi</name>
    <dbReference type="NCBI Taxonomy" id="2015173"/>
    <lineage>
        <taxon>Eukaryota</taxon>
        <taxon>Metazoa</taxon>
        <taxon>Ecdysozoa</taxon>
        <taxon>Arthropoda</taxon>
        <taxon>Hexapoda</taxon>
        <taxon>Insecta</taxon>
        <taxon>Pterygota</taxon>
        <taxon>Neoptera</taxon>
        <taxon>Endopterygota</taxon>
        <taxon>Hymenoptera</taxon>
        <taxon>Apocrita</taxon>
        <taxon>Aculeata</taxon>
        <taxon>Formicoidea</taxon>
        <taxon>Formicidae</taxon>
        <taxon>Dorylinae</taxon>
        <taxon>Ooceraea</taxon>
    </lineage>
</organism>
<evidence type="ECO:0000313" key="2">
    <source>
        <dbReference type="Proteomes" id="UP000053097"/>
    </source>
</evidence>
<proteinExistence type="predicted"/>
<dbReference type="AlphaFoldDB" id="A0A026WEU0"/>
<dbReference type="GO" id="GO:0003676">
    <property type="term" value="F:nucleic acid binding"/>
    <property type="evidence" value="ECO:0007669"/>
    <property type="project" value="InterPro"/>
</dbReference>
<dbReference type="Gene3D" id="3.30.420.10">
    <property type="entry name" value="Ribonuclease H-like superfamily/Ribonuclease H"/>
    <property type="match status" value="1"/>
</dbReference>
<gene>
    <name evidence="1" type="ORF">X777_05754</name>
</gene>
<accession>A0A026WEU0</accession>
<dbReference type="OMA" id="FMIREYL"/>
<evidence type="ECO:0000313" key="1">
    <source>
        <dbReference type="EMBL" id="EZA54478.1"/>
    </source>
</evidence>
<evidence type="ECO:0008006" key="3">
    <source>
        <dbReference type="Google" id="ProtNLM"/>
    </source>
</evidence>
<keyword evidence="2" id="KW-1185">Reference proteome</keyword>